<feature type="disulfide bond" evidence="17">
    <location>
        <begin position="208"/>
        <end position="240"/>
    </location>
</feature>
<evidence type="ECO:0000256" key="17">
    <source>
        <dbReference type="PIRSR" id="PIRSR600823-5"/>
    </source>
</evidence>
<feature type="domain" description="Plant heme peroxidase family profile" evidence="20">
    <location>
        <begin position="34"/>
        <end position="339"/>
    </location>
</feature>
<feature type="binding site" evidence="14">
    <location>
        <position position="171"/>
    </location>
    <ligand>
        <name>substrate</name>
    </ligand>
</feature>
<evidence type="ECO:0000256" key="4">
    <source>
        <dbReference type="ARBA" id="ARBA00012313"/>
    </source>
</evidence>
<dbReference type="EC" id="1.11.1.7" evidence="4 18"/>
<evidence type="ECO:0000256" key="19">
    <source>
        <dbReference type="SAM" id="MobiDB-lite"/>
    </source>
</evidence>
<dbReference type="KEGG" id="csv:101215339"/>
<evidence type="ECO:0000313" key="21">
    <source>
        <dbReference type="EMBL" id="KGN45060.1"/>
    </source>
</evidence>
<keyword evidence="18" id="KW-0964">Secreted</keyword>
<dbReference type="PROSITE" id="PS50873">
    <property type="entry name" value="PEROXIDASE_4"/>
    <property type="match status" value="1"/>
</dbReference>
<keyword evidence="9 18" id="KW-0560">Oxidoreductase</keyword>
<dbReference type="FunFam" id="1.10.420.10:FF:000006">
    <property type="entry name" value="Peroxidase"/>
    <property type="match status" value="1"/>
</dbReference>
<feature type="binding site" evidence="15">
    <location>
        <position position="85"/>
    </location>
    <ligand>
        <name>Ca(2+)</name>
        <dbReference type="ChEBI" id="CHEBI:29108"/>
        <label>1</label>
    </ligand>
</feature>
<feature type="binding site" evidence="15">
    <location>
        <position position="97"/>
    </location>
    <ligand>
        <name>Ca(2+)</name>
        <dbReference type="ChEBI" id="CHEBI:29108"/>
        <label>1</label>
    </ligand>
</feature>
<evidence type="ECO:0000256" key="3">
    <source>
        <dbReference type="ARBA" id="ARBA00006873"/>
    </source>
</evidence>
<protein>
    <recommendedName>
        <fullName evidence="4 18">Peroxidase</fullName>
        <ecNumber evidence="4 18">1.11.1.7</ecNumber>
    </recommendedName>
</protein>
<keyword evidence="18" id="KW-0376">Hydrogen peroxide</keyword>
<feature type="binding site" evidence="15">
    <location>
        <position position="262"/>
    </location>
    <ligand>
        <name>Ca(2+)</name>
        <dbReference type="ChEBI" id="CHEBI:29108"/>
        <label>2</label>
    </ligand>
</feature>
<feature type="binding site" description="axial binding residue" evidence="15">
    <location>
        <position position="201"/>
    </location>
    <ligand>
        <name>heme b</name>
        <dbReference type="ChEBI" id="CHEBI:60344"/>
    </ligand>
    <ligandPart>
        <name>Fe</name>
        <dbReference type="ChEBI" id="CHEBI:18248"/>
    </ligandPart>
</feature>
<dbReference type="Gramene" id="KGN45060">
    <property type="protein sequence ID" value="KGN45060"/>
    <property type="gene ID" value="Csa_7G419560"/>
</dbReference>
<evidence type="ECO:0000259" key="20">
    <source>
        <dbReference type="PROSITE" id="PS50873"/>
    </source>
</evidence>
<evidence type="ECO:0000256" key="15">
    <source>
        <dbReference type="PIRSR" id="PIRSR600823-3"/>
    </source>
</evidence>
<dbReference type="GO" id="GO:0009505">
    <property type="term" value="C:plant-type cell wall"/>
    <property type="evidence" value="ECO:0000318"/>
    <property type="project" value="GO_Central"/>
</dbReference>
<dbReference type="GO" id="GO:0006950">
    <property type="term" value="P:response to stress"/>
    <property type="evidence" value="ECO:0000318"/>
    <property type="project" value="GO_Central"/>
</dbReference>
<dbReference type="PROSITE" id="PS00436">
    <property type="entry name" value="PEROXIDASE_2"/>
    <property type="match status" value="1"/>
</dbReference>
<comment type="function">
    <text evidence="2">Removal of H(2)O(2), oxidation of toxic reductants, biosynthesis and degradation of lignin, suberization, auxin catabolism, response to environmental stresses such as wounding, pathogen attack and oxidative stress. These functions might be dependent on each isozyme/isoform in each plant tissue.</text>
</comment>
<evidence type="ECO:0000313" key="22">
    <source>
        <dbReference type="Proteomes" id="UP000029981"/>
    </source>
</evidence>
<dbReference type="InterPro" id="IPR010255">
    <property type="entry name" value="Haem_peroxidase_sf"/>
</dbReference>
<dbReference type="InterPro" id="IPR002016">
    <property type="entry name" value="Haem_peroxidase"/>
</dbReference>
<dbReference type="GO" id="GO:0005576">
    <property type="term" value="C:extracellular region"/>
    <property type="evidence" value="ECO:0007669"/>
    <property type="project" value="UniProtKB-SubCell"/>
</dbReference>
<dbReference type="eggNOG" id="ENOG502QPX7">
    <property type="taxonomic scope" value="Eukaryota"/>
</dbReference>
<dbReference type="Gene3D" id="1.10.420.10">
    <property type="entry name" value="Peroxidase, domain 2"/>
    <property type="match status" value="1"/>
</dbReference>
<evidence type="ECO:0000256" key="13">
    <source>
        <dbReference type="PIRSR" id="PIRSR600823-1"/>
    </source>
</evidence>
<name>A0A0A0K5W8_CUCSA</name>
<keyword evidence="10 15" id="KW-0408">Iron</keyword>
<feature type="disulfide bond" evidence="17">
    <location>
        <begin position="44"/>
        <end position="124"/>
    </location>
</feature>
<feature type="binding site" evidence="15">
    <location>
        <position position="259"/>
    </location>
    <ligand>
        <name>Ca(2+)</name>
        <dbReference type="ChEBI" id="CHEBI:29108"/>
        <label>2</label>
    </ligand>
</feature>
<evidence type="ECO:0000256" key="18">
    <source>
        <dbReference type="RuleBase" id="RU362060"/>
    </source>
</evidence>
<keyword evidence="7 15" id="KW-0479">Metal-binding</keyword>
<evidence type="ECO:0000256" key="12">
    <source>
        <dbReference type="ARBA" id="ARBA00023180"/>
    </source>
</evidence>
<keyword evidence="22" id="KW-1185">Reference proteome</keyword>
<evidence type="ECO:0000256" key="16">
    <source>
        <dbReference type="PIRSR" id="PIRSR600823-4"/>
    </source>
</evidence>
<evidence type="ECO:0000256" key="10">
    <source>
        <dbReference type="ARBA" id="ARBA00023004"/>
    </source>
</evidence>
<dbReference type="OrthoDB" id="2113341at2759"/>
<reference evidence="21 22" key="4">
    <citation type="journal article" date="2011" name="BMC Genomics">
        <title>RNA-Seq improves annotation of protein-coding genes in the cucumber genome.</title>
        <authorList>
            <person name="Li Z."/>
            <person name="Zhang Z."/>
            <person name="Yan P."/>
            <person name="Huang S."/>
            <person name="Fei Z."/>
            <person name="Lin K."/>
        </authorList>
    </citation>
    <scope>NUCLEOTIDE SEQUENCE [LARGE SCALE GENOMIC DNA]</scope>
    <source>
        <strain evidence="22">cv. 9930</strain>
    </source>
</reference>
<feature type="disulfide bond" evidence="17">
    <location>
        <begin position="130"/>
        <end position="335"/>
    </location>
</feature>
<dbReference type="SUPFAM" id="SSF48113">
    <property type="entry name" value="Heme-dependent peroxidases"/>
    <property type="match status" value="1"/>
</dbReference>
<evidence type="ECO:0000256" key="8">
    <source>
        <dbReference type="ARBA" id="ARBA00022837"/>
    </source>
</evidence>
<feature type="compositionally biased region" description="Low complexity" evidence="19">
    <location>
        <begin position="241"/>
        <end position="255"/>
    </location>
</feature>
<feature type="binding site" evidence="15">
    <location>
        <position position="267"/>
    </location>
    <ligand>
        <name>Ca(2+)</name>
        <dbReference type="ChEBI" id="CHEBI:29108"/>
        <label>2</label>
    </ligand>
</feature>
<keyword evidence="5 18" id="KW-0575">Peroxidase</keyword>
<dbReference type="OMA" id="NNCKVVN"/>
<gene>
    <name evidence="21" type="ORF">Csa_7G419560</name>
</gene>
<keyword evidence="6 18" id="KW-0349">Heme</keyword>
<dbReference type="InterPro" id="IPR033905">
    <property type="entry name" value="Secretory_peroxidase"/>
</dbReference>
<dbReference type="CDD" id="cd00693">
    <property type="entry name" value="secretory_peroxidase"/>
    <property type="match status" value="1"/>
</dbReference>
<dbReference type="InterPro" id="IPR019794">
    <property type="entry name" value="Peroxidases_AS"/>
</dbReference>
<dbReference type="GO" id="GO:0006979">
    <property type="term" value="P:response to oxidative stress"/>
    <property type="evidence" value="ECO:0007669"/>
    <property type="project" value="UniProtKB-UniRule"/>
</dbReference>
<reference evidence="21 22" key="1">
    <citation type="journal article" date="2009" name="Nat. Genet.">
        <title>The genome of the cucumber, Cucumis sativus L.</title>
        <authorList>
            <person name="Huang S."/>
            <person name="Li R."/>
            <person name="Zhang Z."/>
            <person name="Li L."/>
            <person name="Gu X."/>
            <person name="Fan W."/>
            <person name="Lucas W.J."/>
            <person name="Wang X."/>
            <person name="Xie B."/>
            <person name="Ni P."/>
            <person name="Ren Y."/>
            <person name="Zhu H."/>
            <person name="Li J."/>
            <person name="Lin K."/>
            <person name="Jin W."/>
            <person name="Fei Z."/>
            <person name="Li G."/>
            <person name="Staub J."/>
            <person name="Kilian A."/>
            <person name="van der Vossen E.A."/>
            <person name="Wu Y."/>
            <person name="Guo J."/>
            <person name="He J."/>
            <person name="Jia Z."/>
            <person name="Ren Y."/>
            <person name="Tian G."/>
            <person name="Lu Y."/>
            <person name="Ruan J."/>
            <person name="Qian W."/>
            <person name="Wang M."/>
            <person name="Huang Q."/>
            <person name="Li B."/>
            <person name="Xuan Z."/>
            <person name="Cao J."/>
            <person name="Asan"/>
            <person name="Wu Z."/>
            <person name="Zhang J."/>
            <person name="Cai Q."/>
            <person name="Bai Y."/>
            <person name="Zhao B."/>
            <person name="Han Y."/>
            <person name="Li Y."/>
            <person name="Li X."/>
            <person name="Wang S."/>
            <person name="Shi Q."/>
            <person name="Liu S."/>
            <person name="Cho W.K."/>
            <person name="Kim J.Y."/>
            <person name="Xu Y."/>
            <person name="Heller-Uszynska K."/>
            <person name="Miao H."/>
            <person name="Cheng Z."/>
            <person name="Zhang S."/>
            <person name="Wu J."/>
            <person name="Yang Y."/>
            <person name="Kang H."/>
            <person name="Li M."/>
            <person name="Liang H."/>
            <person name="Ren X."/>
            <person name="Shi Z."/>
            <person name="Wen M."/>
            <person name="Jian M."/>
            <person name="Yang H."/>
            <person name="Zhang G."/>
            <person name="Yang Z."/>
            <person name="Chen R."/>
            <person name="Liu S."/>
            <person name="Li J."/>
            <person name="Ma L."/>
            <person name="Liu H."/>
            <person name="Zhou Y."/>
            <person name="Zhao J."/>
            <person name="Fang X."/>
            <person name="Li G."/>
            <person name="Fang L."/>
            <person name="Li Y."/>
            <person name="Liu D."/>
            <person name="Zheng H."/>
            <person name="Zhang Y."/>
            <person name="Qin N."/>
            <person name="Li Z."/>
            <person name="Yang G."/>
            <person name="Yang S."/>
            <person name="Bolund L."/>
            <person name="Kristiansen K."/>
            <person name="Zheng H."/>
            <person name="Li S."/>
            <person name="Zhang X."/>
            <person name="Yang H."/>
            <person name="Wang J."/>
            <person name="Sun R."/>
            <person name="Zhang B."/>
            <person name="Jiang S."/>
            <person name="Wang J."/>
            <person name="Du Y."/>
            <person name="Li S."/>
        </authorList>
    </citation>
    <scope>NUCLEOTIDE SEQUENCE [LARGE SCALE GENOMIC DNA]</scope>
    <source>
        <strain evidence="22">cv. 9930</strain>
    </source>
</reference>
<dbReference type="PRINTS" id="PR00461">
    <property type="entry name" value="PLPEROXIDASE"/>
</dbReference>
<sequence>MANSSPPLKLFQALFSKLLCIIFFFSLSTFATTSLRVGFYSSSCPDAEAIVEDAVDKAVSRNPGIAAGLIRMHFHDCFVRGCDASVLLESTPGNPSEKYHVANFPTLRGFEVIDEAKAKIEAVCPNTVSCADVLAFAARDSANKVGGINYAVPAGRRDGFISRKEDANALPGFTFHAERLASEFGKRGLSVEEMVTLSGAHSIGIAHCPTFVGRLYSFNTTHAQDPSLDPSYADYLKSKCPQPSSSGDDGSQQPDVDLDFSTPHRLDNRYYIELKNHRGLLISDQTLLSSSLTSKMVLRNAHYGSKWATKFGKAMVKMGKIDVLTGSKGEIRRQCSFVN</sequence>
<dbReference type="InterPro" id="IPR019793">
    <property type="entry name" value="Peroxidases_heam-ligand_BS"/>
</dbReference>
<feature type="binding site" evidence="15">
    <location>
        <position position="79"/>
    </location>
    <ligand>
        <name>Ca(2+)</name>
        <dbReference type="ChEBI" id="CHEBI:29108"/>
        <label>1</label>
    </ligand>
</feature>
<accession>A0A0A0K5W8</accession>
<dbReference type="Proteomes" id="UP000029981">
    <property type="component" value="Chromosome 7"/>
</dbReference>
<comment type="similarity">
    <text evidence="18">Belongs to the peroxidase family. Classical plant (class III) peroxidase subfamily.</text>
</comment>
<dbReference type="PROSITE" id="PS00435">
    <property type="entry name" value="PEROXIDASE_1"/>
    <property type="match status" value="1"/>
</dbReference>
<dbReference type="InterPro" id="IPR000823">
    <property type="entry name" value="Peroxidase_pln"/>
</dbReference>
<dbReference type="Gene3D" id="1.10.520.10">
    <property type="match status" value="1"/>
</dbReference>
<evidence type="ECO:0000256" key="9">
    <source>
        <dbReference type="ARBA" id="ARBA00023002"/>
    </source>
</evidence>
<dbReference type="Pfam" id="PF00141">
    <property type="entry name" value="peroxidase"/>
    <property type="match status" value="1"/>
</dbReference>
<dbReference type="PANTHER" id="PTHR31235">
    <property type="entry name" value="PEROXIDASE 25-RELATED"/>
    <property type="match status" value="1"/>
</dbReference>
<feature type="region of interest" description="Disordered" evidence="19">
    <location>
        <begin position="239"/>
        <end position="259"/>
    </location>
</feature>
<dbReference type="GO" id="GO:0046872">
    <property type="term" value="F:metal ion binding"/>
    <property type="evidence" value="ECO:0007669"/>
    <property type="project" value="UniProtKB-UniRule"/>
</dbReference>
<evidence type="ECO:0000256" key="6">
    <source>
        <dbReference type="ARBA" id="ARBA00022617"/>
    </source>
</evidence>
<reference evidence="21 22" key="3">
    <citation type="journal article" date="2010" name="BMC Genomics">
        <title>Transcriptome sequencing and comparative analysis of cucumber flowers with different sex types.</title>
        <authorList>
            <person name="Guo S."/>
            <person name="Zheng Y."/>
            <person name="Joung J.G."/>
            <person name="Liu S."/>
            <person name="Zhang Z."/>
            <person name="Crasta O.R."/>
            <person name="Sobral B.W."/>
            <person name="Xu Y."/>
            <person name="Huang S."/>
            <person name="Fei Z."/>
        </authorList>
    </citation>
    <scope>NUCLEOTIDE SEQUENCE [LARGE SCALE GENOMIC DNA]</scope>
    <source>
        <strain evidence="22">cv. 9930</strain>
    </source>
</reference>
<comment type="subcellular location">
    <subcellularLocation>
        <location evidence="18">Secreted</location>
    </subcellularLocation>
</comment>
<evidence type="ECO:0000256" key="7">
    <source>
        <dbReference type="ARBA" id="ARBA00022723"/>
    </source>
</evidence>
<dbReference type="FunFam" id="1.10.520.10:FF:000001">
    <property type="entry name" value="Peroxidase"/>
    <property type="match status" value="1"/>
</dbReference>
<feature type="binding site" evidence="15">
    <location>
        <position position="76"/>
    </location>
    <ligand>
        <name>Ca(2+)</name>
        <dbReference type="ChEBI" id="CHEBI:29108"/>
        <label>1</label>
    </ligand>
</feature>
<comment type="cofactor">
    <cofactor evidence="15 18">
        <name>Ca(2+)</name>
        <dbReference type="ChEBI" id="CHEBI:29108"/>
    </cofactor>
    <text evidence="15 18">Binds 2 calcium ions per subunit.</text>
</comment>
<feature type="binding site" evidence="15">
    <location>
        <position position="83"/>
    </location>
    <ligand>
        <name>Ca(2+)</name>
        <dbReference type="ChEBI" id="CHEBI:29108"/>
        <label>1</label>
    </ligand>
</feature>
<dbReference type="GO" id="GO:0004601">
    <property type="term" value="F:peroxidase activity"/>
    <property type="evidence" value="ECO:0000318"/>
    <property type="project" value="GO_Central"/>
</dbReference>
<dbReference type="GO" id="GO:0020037">
    <property type="term" value="F:heme binding"/>
    <property type="evidence" value="ECO:0007669"/>
    <property type="project" value="UniProtKB-UniRule"/>
</dbReference>
<feature type="site" description="Transition state stabilizer" evidence="16">
    <location>
        <position position="71"/>
    </location>
</feature>
<dbReference type="PRINTS" id="PR00458">
    <property type="entry name" value="PEROXIDASE"/>
</dbReference>
<evidence type="ECO:0000256" key="14">
    <source>
        <dbReference type="PIRSR" id="PIRSR600823-2"/>
    </source>
</evidence>
<dbReference type="STRING" id="3659.A0A0A0K5W8"/>
<evidence type="ECO:0000256" key="1">
    <source>
        <dbReference type="ARBA" id="ARBA00000189"/>
    </source>
</evidence>
<comment type="similarity">
    <text evidence="3">Belongs to the peroxidase family. Ascorbate peroxidase subfamily.</text>
</comment>
<evidence type="ECO:0000256" key="2">
    <source>
        <dbReference type="ARBA" id="ARBA00002322"/>
    </source>
</evidence>
<organism evidence="21 22">
    <name type="scientific">Cucumis sativus</name>
    <name type="common">Cucumber</name>
    <dbReference type="NCBI Taxonomy" id="3659"/>
    <lineage>
        <taxon>Eukaryota</taxon>
        <taxon>Viridiplantae</taxon>
        <taxon>Streptophyta</taxon>
        <taxon>Embryophyta</taxon>
        <taxon>Tracheophyta</taxon>
        <taxon>Spermatophyta</taxon>
        <taxon>Magnoliopsida</taxon>
        <taxon>eudicotyledons</taxon>
        <taxon>Gunneridae</taxon>
        <taxon>Pentapetalae</taxon>
        <taxon>rosids</taxon>
        <taxon>fabids</taxon>
        <taxon>Cucurbitales</taxon>
        <taxon>Cucurbitaceae</taxon>
        <taxon>Benincaseae</taxon>
        <taxon>Cucumis</taxon>
    </lineage>
</organism>
<reference evidence="21 22" key="2">
    <citation type="journal article" date="2009" name="PLoS ONE">
        <title>An integrated genetic and cytogenetic map of the cucumber genome.</title>
        <authorList>
            <person name="Ren Y."/>
            <person name="Zhang Z."/>
            <person name="Liu J."/>
            <person name="Staub J.E."/>
            <person name="Han Y."/>
            <person name="Cheng Z."/>
            <person name="Li X."/>
            <person name="Lu J."/>
            <person name="Miao H."/>
            <person name="Kang H."/>
            <person name="Xie B."/>
            <person name="Gu X."/>
            <person name="Wang X."/>
            <person name="Du Y."/>
            <person name="Jin W."/>
            <person name="Huang S."/>
        </authorList>
    </citation>
    <scope>NUCLEOTIDE SEQUENCE [LARGE SCALE GENOMIC DNA]</scope>
    <source>
        <strain evidence="22">cv. 9930</strain>
    </source>
</reference>
<feature type="binding site" evidence="15">
    <location>
        <position position="81"/>
    </location>
    <ligand>
        <name>Ca(2+)</name>
        <dbReference type="ChEBI" id="CHEBI:29108"/>
        <label>1</label>
    </ligand>
</feature>
<dbReference type="AlphaFoldDB" id="A0A0A0K5W8"/>
<keyword evidence="11 17" id="KW-1015">Disulfide bond</keyword>
<proteinExistence type="inferred from homology"/>
<keyword evidence="12" id="KW-0325">Glycoprotein</keyword>
<evidence type="ECO:0000256" key="11">
    <source>
        <dbReference type="ARBA" id="ARBA00023157"/>
    </source>
</evidence>
<dbReference type="EMBL" id="CM002928">
    <property type="protein sequence ID" value="KGN45060.1"/>
    <property type="molecule type" value="Genomic_DNA"/>
</dbReference>
<comment type="cofactor">
    <cofactor evidence="15 18">
        <name>heme b</name>
        <dbReference type="ChEBI" id="CHEBI:60344"/>
    </cofactor>
    <text evidence="15 18">Binds 1 heme b (iron(II)-protoporphyrin IX) group per subunit.</text>
</comment>
<comment type="catalytic activity">
    <reaction evidence="1 18">
        <text>2 a phenolic donor + H2O2 = 2 a phenolic radical donor + 2 H2O</text>
        <dbReference type="Rhea" id="RHEA:56136"/>
        <dbReference type="ChEBI" id="CHEBI:15377"/>
        <dbReference type="ChEBI" id="CHEBI:16240"/>
        <dbReference type="ChEBI" id="CHEBI:139520"/>
        <dbReference type="ChEBI" id="CHEBI:139521"/>
        <dbReference type="EC" id="1.11.1.7"/>
    </reaction>
</comment>
<dbReference type="GO" id="GO:0042744">
    <property type="term" value="P:hydrogen peroxide catabolic process"/>
    <property type="evidence" value="ECO:0007669"/>
    <property type="project" value="UniProtKB-KW"/>
</dbReference>
<dbReference type="GO" id="GO:0140825">
    <property type="term" value="F:lactoperoxidase activity"/>
    <property type="evidence" value="ECO:0007669"/>
    <property type="project" value="UniProtKB-EC"/>
</dbReference>
<keyword evidence="8 15" id="KW-0106">Calcium</keyword>
<evidence type="ECO:0000256" key="5">
    <source>
        <dbReference type="ARBA" id="ARBA00022559"/>
    </source>
</evidence>
<feature type="disulfide bond" evidence="17">
    <location>
        <begin position="77"/>
        <end position="82"/>
    </location>
</feature>
<feature type="active site" description="Proton acceptor" evidence="13">
    <location>
        <position position="75"/>
    </location>
</feature>